<dbReference type="PANTHER" id="PTHR30582">
    <property type="entry name" value="L,D-TRANSPEPTIDASE"/>
    <property type="match status" value="1"/>
</dbReference>
<evidence type="ECO:0000256" key="4">
    <source>
        <dbReference type="ARBA" id="ARBA00022984"/>
    </source>
</evidence>
<organism evidence="9 10">
    <name type="scientific">Propioniciclava tarda</name>
    <dbReference type="NCBI Taxonomy" id="433330"/>
    <lineage>
        <taxon>Bacteria</taxon>
        <taxon>Bacillati</taxon>
        <taxon>Actinomycetota</taxon>
        <taxon>Actinomycetes</taxon>
        <taxon>Propionibacteriales</taxon>
        <taxon>Propionibacteriaceae</taxon>
        <taxon>Propioniciclava</taxon>
    </lineage>
</organism>
<gene>
    <name evidence="9" type="ORF">ET996_09515</name>
</gene>
<dbReference type="AlphaFoldDB" id="A0A4Q9KJK5"/>
<dbReference type="GO" id="GO:0071555">
    <property type="term" value="P:cell wall organization"/>
    <property type="evidence" value="ECO:0007669"/>
    <property type="project" value="UniProtKB-UniRule"/>
</dbReference>
<feature type="chain" id="PRO_5020315690" evidence="7">
    <location>
        <begin position="29"/>
        <end position="240"/>
    </location>
</feature>
<feature type="signal peptide" evidence="7">
    <location>
        <begin position="1"/>
        <end position="28"/>
    </location>
</feature>
<dbReference type="PANTHER" id="PTHR30582:SF33">
    <property type="entry name" value="EXPORTED PROTEIN"/>
    <property type="match status" value="1"/>
</dbReference>
<comment type="caution">
    <text evidence="9">The sequence shown here is derived from an EMBL/GenBank/DDBJ whole genome shotgun (WGS) entry which is preliminary data.</text>
</comment>
<dbReference type="Gene3D" id="1.10.101.10">
    <property type="entry name" value="PGBD-like superfamily/PGBD"/>
    <property type="match status" value="1"/>
</dbReference>
<dbReference type="CDD" id="cd16913">
    <property type="entry name" value="YkuD_like"/>
    <property type="match status" value="1"/>
</dbReference>
<dbReference type="Pfam" id="PF03734">
    <property type="entry name" value="YkuD"/>
    <property type="match status" value="1"/>
</dbReference>
<evidence type="ECO:0000259" key="8">
    <source>
        <dbReference type="PROSITE" id="PS52029"/>
    </source>
</evidence>
<dbReference type="InterPro" id="IPR050979">
    <property type="entry name" value="LD-transpeptidase"/>
</dbReference>
<keyword evidence="3 6" id="KW-0133">Cell shape</keyword>
<keyword evidence="4 6" id="KW-0573">Peptidoglycan synthesis</keyword>
<dbReference type="SUPFAM" id="SSF141523">
    <property type="entry name" value="L,D-transpeptidase catalytic domain-like"/>
    <property type="match status" value="1"/>
</dbReference>
<keyword evidence="2" id="KW-0808">Transferase</keyword>
<keyword evidence="10" id="KW-1185">Reference proteome</keyword>
<dbReference type="EMBL" id="SDMR01000011">
    <property type="protein sequence ID" value="TBT94627.1"/>
    <property type="molecule type" value="Genomic_DNA"/>
</dbReference>
<feature type="domain" description="L,D-TPase catalytic" evidence="8">
    <location>
        <begin position="117"/>
        <end position="239"/>
    </location>
</feature>
<evidence type="ECO:0000256" key="2">
    <source>
        <dbReference type="ARBA" id="ARBA00022679"/>
    </source>
</evidence>
<evidence type="ECO:0000256" key="5">
    <source>
        <dbReference type="ARBA" id="ARBA00023316"/>
    </source>
</evidence>
<dbReference type="GO" id="GO:0018104">
    <property type="term" value="P:peptidoglycan-protein cross-linking"/>
    <property type="evidence" value="ECO:0007669"/>
    <property type="project" value="TreeGrafter"/>
</dbReference>
<dbReference type="InterPro" id="IPR036366">
    <property type="entry name" value="PGBDSf"/>
</dbReference>
<comment type="pathway">
    <text evidence="1 6">Cell wall biogenesis; peptidoglycan biosynthesis.</text>
</comment>
<dbReference type="InterPro" id="IPR038063">
    <property type="entry name" value="Transpep_catalytic_dom"/>
</dbReference>
<name>A0A4Q9KJK5_PROTD</name>
<dbReference type="Pfam" id="PF01471">
    <property type="entry name" value="PG_binding_1"/>
    <property type="match status" value="1"/>
</dbReference>
<dbReference type="GO" id="GO:0071972">
    <property type="term" value="F:peptidoglycan L,D-transpeptidase activity"/>
    <property type="evidence" value="ECO:0007669"/>
    <property type="project" value="TreeGrafter"/>
</dbReference>
<dbReference type="OrthoDB" id="8887048at2"/>
<dbReference type="RefSeq" id="WP_131172329.1">
    <property type="nucleotide sequence ID" value="NZ_FXTL01000011.1"/>
</dbReference>
<accession>A0A4Q9KJK5</accession>
<proteinExistence type="predicted"/>
<dbReference type="Proteomes" id="UP000291933">
    <property type="component" value="Unassembled WGS sequence"/>
</dbReference>
<keyword evidence="7" id="KW-0732">Signal</keyword>
<protein>
    <submittedName>
        <fullName evidence="9">Murein L,D-transpeptidase</fullName>
    </submittedName>
</protein>
<dbReference type="InterPro" id="IPR036365">
    <property type="entry name" value="PGBD-like_sf"/>
</dbReference>
<evidence type="ECO:0000256" key="7">
    <source>
        <dbReference type="SAM" id="SignalP"/>
    </source>
</evidence>
<dbReference type="GO" id="GO:0005576">
    <property type="term" value="C:extracellular region"/>
    <property type="evidence" value="ECO:0007669"/>
    <property type="project" value="TreeGrafter"/>
</dbReference>
<dbReference type="UniPathway" id="UPA00219"/>
<dbReference type="GO" id="GO:0008360">
    <property type="term" value="P:regulation of cell shape"/>
    <property type="evidence" value="ECO:0007669"/>
    <property type="project" value="UniProtKB-UniRule"/>
</dbReference>
<evidence type="ECO:0000256" key="1">
    <source>
        <dbReference type="ARBA" id="ARBA00004752"/>
    </source>
</evidence>
<keyword evidence="5 6" id="KW-0961">Cell wall biogenesis/degradation</keyword>
<dbReference type="GO" id="GO:0016740">
    <property type="term" value="F:transferase activity"/>
    <property type="evidence" value="ECO:0007669"/>
    <property type="project" value="UniProtKB-KW"/>
</dbReference>
<evidence type="ECO:0000256" key="3">
    <source>
        <dbReference type="ARBA" id="ARBA00022960"/>
    </source>
</evidence>
<dbReference type="PROSITE" id="PS52029">
    <property type="entry name" value="LD_TPASE"/>
    <property type="match status" value="1"/>
</dbReference>
<evidence type="ECO:0000313" key="9">
    <source>
        <dbReference type="EMBL" id="TBT94627.1"/>
    </source>
</evidence>
<dbReference type="InterPro" id="IPR002477">
    <property type="entry name" value="Peptidoglycan-bd-like"/>
</dbReference>
<dbReference type="Gene3D" id="2.40.440.10">
    <property type="entry name" value="L,D-transpeptidase catalytic domain-like"/>
    <property type="match status" value="1"/>
</dbReference>
<evidence type="ECO:0000256" key="6">
    <source>
        <dbReference type="PROSITE-ProRule" id="PRU01373"/>
    </source>
</evidence>
<reference evidence="9 10" key="1">
    <citation type="submission" date="2019-01" db="EMBL/GenBank/DDBJ databases">
        <title>Lactibacter flavus gen. nov., sp. nov., a novel bacterium of the family Propionibacteriaceae isolated from raw milk and dairy products.</title>
        <authorList>
            <person name="Huptas C."/>
            <person name="Wenning M."/>
            <person name="Breitenwieser F."/>
            <person name="Doll E."/>
            <person name="Von Neubeck M."/>
            <person name="Busse H.-J."/>
            <person name="Scherer S."/>
        </authorList>
    </citation>
    <scope>NUCLEOTIDE SEQUENCE [LARGE SCALE GENOMIC DNA]</scope>
    <source>
        <strain evidence="9 10">DSM 22130</strain>
    </source>
</reference>
<evidence type="ECO:0000313" key="10">
    <source>
        <dbReference type="Proteomes" id="UP000291933"/>
    </source>
</evidence>
<sequence>MIKRFAALVATAILTATMFFVAAPTAEAATDCATKTVKYGTSGACVKEAQTLLKNAGFYTGSISGKASVATINAVLNFQRAQRIADNGVINATTWGRLRAPAAVDTSLPASCQAAGVVLCVSKATRTLTVLQDGAVVKTIPVRLGGFTQDKYGRYRVHQTGVGVYRVYKKDPNPYSKRYGAGIMPNSLMFDPNMYVHYSADFRAYGYTRSSHGCVNIANRADSLWVYNFTPVGSRVVVFS</sequence>
<feature type="active site" description="Nucleophile" evidence="6">
    <location>
        <position position="214"/>
    </location>
</feature>
<dbReference type="SUPFAM" id="SSF47090">
    <property type="entry name" value="PGBD-like"/>
    <property type="match status" value="1"/>
</dbReference>
<feature type="active site" description="Proton donor/acceptor" evidence="6">
    <location>
        <position position="197"/>
    </location>
</feature>
<dbReference type="InterPro" id="IPR005490">
    <property type="entry name" value="LD_TPept_cat_dom"/>
</dbReference>